<keyword evidence="2" id="KW-1185">Reference proteome</keyword>
<dbReference type="VEuPathDB" id="FungiDB:SCHCODRAFT_02594713"/>
<evidence type="ECO:0000313" key="1">
    <source>
        <dbReference type="EMBL" id="EFI91327.1"/>
    </source>
</evidence>
<reference evidence="1 2" key="1">
    <citation type="journal article" date="2010" name="Nat. Biotechnol.">
        <title>Genome sequence of the model mushroom Schizophyllum commune.</title>
        <authorList>
            <person name="Ohm R.A."/>
            <person name="de Jong J.F."/>
            <person name="Lugones L.G."/>
            <person name="Aerts A."/>
            <person name="Kothe E."/>
            <person name="Stajich J.E."/>
            <person name="de Vries R.P."/>
            <person name="Record E."/>
            <person name="Levasseur A."/>
            <person name="Baker S.E."/>
            <person name="Bartholomew K.A."/>
            <person name="Coutinho P.M."/>
            <person name="Erdmann S."/>
            <person name="Fowler T.J."/>
            <person name="Gathman A.C."/>
            <person name="Lombard V."/>
            <person name="Henrissat B."/>
            <person name="Knabe N."/>
            <person name="Kuees U."/>
            <person name="Lilly W.W."/>
            <person name="Lindquist E."/>
            <person name="Lucas S."/>
            <person name="Magnuson J.K."/>
            <person name="Piumi F."/>
            <person name="Raudaskoski M."/>
            <person name="Salamov A."/>
            <person name="Schmutz J."/>
            <person name="Schwarze F.W.M.R."/>
            <person name="vanKuyk P.A."/>
            <person name="Horton J.S."/>
            <person name="Grigoriev I.V."/>
            <person name="Woesten H.A.B."/>
        </authorList>
    </citation>
    <scope>NUCLEOTIDE SEQUENCE [LARGE SCALE GENOMIC DNA]</scope>
    <source>
        <strain evidence="2">H4-8 / FGSC 9210</strain>
    </source>
</reference>
<name>D8QLC7_SCHCM</name>
<organism evidence="2">
    <name type="scientific">Schizophyllum commune (strain H4-8 / FGSC 9210)</name>
    <name type="common">Split gill fungus</name>
    <dbReference type="NCBI Taxonomy" id="578458"/>
    <lineage>
        <taxon>Eukaryota</taxon>
        <taxon>Fungi</taxon>
        <taxon>Dikarya</taxon>
        <taxon>Basidiomycota</taxon>
        <taxon>Agaricomycotina</taxon>
        <taxon>Agaricomycetes</taxon>
        <taxon>Agaricomycetidae</taxon>
        <taxon>Agaricales</taxon>
        <taxon>Schizophyllaceae</taxon>
        <taxon>Schizophyllum</taxon>
    </lineage>
</organism>
<dbReference type="Proteomes" id="UP000007431">
    <property type="component" value="Unassembled WGS sequence"/>
</dbReference>
<dbReference type="AlphaFoldDB" id="D8QLC7"/>
<gene>
    <name evidence="1" type="ORF">SCHCODRAFT_238695</name>
</gene>
<accession>D8QLC7</accession>
<protein>
    <recommendedName>
        <fullName evidence="3">MYND-type domain-containing protein</fullName>
    </recommendedName>
</protein>
<evidence type="ECO:0000313" key="2">
    <source>
        <dbReference type="Proteomes" id="UP000007431"/>
    </source>
</evidence>
<sequence length="1066" mass="122059">MADIATINSLADPIDDFSADYEVANVNKQLRLMLQSNQVSFQFLNRDPFLLDSEHWNLTTPTVRKAIRYLEALGNILLPHLNLSSPLKPLMIPHVRGIWKHLIDWLDYLHPMHHVGTERMANVPISILACAFFALFSMKEHLYDLFRATPRVYQLMFDFWVKVDKYCDYPRALDTEKRLQFALMAVRPALLSQGESAQNPKFSSIPYDTDPVAQKMAFSTTGCQPRRFYRKAFRLADILERSNPPNTLISGQARTTIGSVTNNQFSLLAIMVGTLLPTSSVPRDAVLLMVDILRRLVARPRALECAESAAHILWGIWRMAGDRRSMMWALKAKAFETIVELTQKRDSRPLKMLRDWLMIQGMYIRVLRAISPRGFTIASSIPKVSQWYSHRDLMMRLNFDRLCSRYRKCQKEDWPAHKSRCKSIRAVNNDDALREIGPEITPLDIRFQVLTARMLIRNDCKEIVKAIRKKENMNSLDFVITINFCELPPEFKLMTYKRGAPLTMSDRIQAIISLTHRLTAHTPPHELSAAIERLGHWLSTGQVCFADLNIDPFLLDGNHWDLRTPTICKGIRCLQALGNMLLPELNEGRAPLQRLVANYVRPLWPSIVTWIDYVHPIHRPRGQRRANCPFNALACIFYGIFSINHLLRDLLDKTPRLYQLLFDLWINLDRYCTLPRALITERRLSLLFMTMQPALHPDTVPPVWDKAGFKSFEITGFDEVAKEAILWPVKQRPHLFFQRVMRVLELSVGALLPNADTWTGFGRIYVDQLVLVGDLAKDDIRTPSHTRKTVRSAVSILRHLIANVDETDFPEALFSILKAIWKSAEDHRPLLWALRAGAFEMFLAFQTKRQTTFVRDLGIWLMQQGIARVRSPLRSNFAVAPAYFANIARLNAKKRTGRRTARGAAPCAPSITNLTVLQPDFVEELHTHAISRLDVCFQVVCARAFLRNNTAKLISDLRAARCRNGFYYDVRVDLTSVPPRLSIIQETLSGNMGSPVLVITAYIPTMAHDDDVKNPPMIAVGMFPVECVLRGFVPVDDGWVSPKGEWFGDNWDRSETFGLWERARSA</sequence>
<dbReference type="EMBL" id="GL377318">
    <property type="protein sequence ID" value="EFI91327.1"/>
    <property type="molecule type" value="Genomic_DNA"/>
</dbReference>
<dbReference type="InParanoid" id="D8QLC7"/>
<proteinExistence type="predicted"/>
<dbReference type="HOGENOM" id="CLU_288383_0_0_1"/>
<evidence type="ECO:0008006" key="3">
    <source>
        <dbReference type="Google" id="ProtNLM"/>
    </source>
</evidence>